<sequence>MKINLTELAAAMAQSDVRQSYVDVVKGKVVLLADDLNEEDMLEHVLRIEDDWERYIPLPNVMDESIHDLMYGFAESCPREDTRHRLLNALSGEGAASRFRYQVRRLLLKSAWDTYLKSRLLDFARDWCEENALEYEPTVAVSKNGNPADQQSE</sequence>
<dbReference type="AlphaFoldDB" id="A0A6I2V0F9"/>
<name>A0A6I2V0F9_9FIRM</name>
<reference evidence="1 2" key="1">
    <citation type="submission" date="2019-08" db="EMBL/GenBank/DDBJ databases">
        <title>In-depth cultivation of the pig gut microbiome towards novel bacterial diversity and tailored functional studies.</title>
        <authorList>
            <person name="Wylensek D."/>
            <person name="Hitch T.C.A."/>
            <person name="Clavel T."/>
        </authorList>
    </citation>
    <scope>NUCLEOTIDE SEQUENCE [LARGE SCALE GENOMIC DNA]</scope>
    <source>
        <strain evidence="2">WCA-380-WT-3B3</strain>
    </source>
</reference>
<organism evidence="1 2">
    <name type="scientific">Selenomonas montiformis</name>
    <dbReference type="NCBI Taxonomy" id="2652285"/>
    <lineage>
        <taxon>Bacteria</taxon>
        <taxon>Bacillati</taxon>
        <taxon>Bacillota</taxon>
        <taxon>Negativicutes</taxon>
        <taxon>Selenomonadales</taxon>
        <taxon>Selenomonadaceae</taxon>
        <taxon>Selenomonas</taxon>
    </lineage>
</organism>
<gene>
    <name evidence="1" type="ORF">FYJ78_09495</name>
</gene>
<dbReference type="RefSeq" id="WP_154621160.1">
    <property type="nucleotide sequence ID" value="NZ_CBCTNG010000002.1"/>
</dbReference>
<dbReference type="EMBL" id="VUNL01000010">
    <property type="protein sequence ID" value="MSV25401.1"/>
    <property type="molecule type" value="Genomic_DNA"/>
</dbReference>
<evidence type="ECO:0000313" key="1">
    <source>
        <dbReference type="EMBL" id="MSV25401.1"/>
    </source>
</evidence>
<dbReference type="Pfam" id="PF03682">
    <property type="entry name" value="UPF0158"/>
    <property type="match status" value="1"/>
</dbReference>
<evidence type="ECO:0000313" key="2">
    <source>
        <dbReference type="Proteomes" id="UP000430222"/>
    </source>
</evidence>
<accession>A0A6I2V0F9</accession>
<protein>
    <submittedName>
        <fullName evidence="1">Uncharacterized protein</fullName>
    </submittedName>
</protein>
<dbReference type="Proteomes" id="UP000430222">
    <property type="component" value="Unassembled WGS sequence"/>
</dbReference>
<keyword evidence="2" id="KW-1185">Reference proteome</keyword>
<comment type="caution">
    <text evidence="1">The sequence shown here is derived from an EMBL/GenBank/DDBJ whole genome shotgun (WGS) entry which is preliminary data.</text>
</comment>
<proteinExistence type="predicted"/>
<dbReference type="InterPro" id="IPR005361">
    <property type="entry name" value="UPF0158"/>
</dbReference>